<dbReference type="EC" id="3.1.4.-" evidence="4"/>
<dbReference type="GO" id="GO:0016787">
    <property type="term" value="F:hydrolase activity"/>
    <property type="evidence" value="ECO:0007669"/>
    <property type="project" value="UniProtKB-UniRule"/>
</dbReference>
<dbReference type="InterPro" id="IPR000979">
    <property type="entry name" value="Phosphodiesterase_MJ0936/Vps29"/>
</dbReference>
<reference evidence="6 7" key="1">
    <citation type="submission" date="2018-03" db="EMBL/GenBank/DDBJ databases">
        <title>Bacillus urumqiensis sp. nov., a moderately haloalkaliphilic bacterium isolated from a salt lake.</title>
        <authorList>
            <person name="Zhao B."/>
            <person name="Liao Z."/>
        </authorList>
    </citation>
    <scope>NUCLEOTIDE SEQUENCE [LARGE SCALE GENOMIC DNA]</scope>
    <source>
        <strain evidence="6 7">BZ-SZ-XJ18</strain>
    </source>
</reference>
<accession>A0A2P6MF51</accession>
<feature type="domain" description="Calcineurin-like phosphoesterase" evidence="5">
    <location>
        <begin position="1"/>
        <end position="144"/>
    </location>
</feature>
<dbReference type="PANTHER" id="PTHR11124">
    <property type="entry name" value="VACUOLAR SORTING PROTEIN VPS29"/>
    <property type="match status" value="1"/>
</dbReference>
<gene>
    <name evidence="6" type="ORF">C6I21_12360</name>
</gene>
<dbReference type="SUPFAM" id="SSF56300">
    <property type="entry name" value="Metallo-dependent phosphatases"/>
    <property type="match status" value="1"/>
</dbReference>
<evidence type="ECO:0000256" key="2">
    <source>
        <dbReference type="ARBA" id="ARBA00022723"/>
    </source>
</evidence>
<dbReference type="Gene3D" id="3.60.21.10">
    <property type="match status" value="1"/>
</dbReference>
<proteinExistence type="inferred from homology"/>
<evidence type="ECO:0000259" key="5">
    <source>
        <dbReference type="Pfam" id="PF12850"/>
    </source>
</evidence>
<dbReference type="OrthoDB" id="9800565at2"/>
<dbReference type="AlphaFoldDB" id="A0A2P6MF51"/>
<evidence type="ECO:0000313" key="7">
    <source>
        <dbReference type="Proteomes" id="UP000243650"/>
    </source>
</evidence>
<dbReference type="Proteomes" id="UP000243650">
    <property type="component" value="Unassembled WGS sequence"/>
</dbReference>
<evidence type="ECO:0000256" key="3">
    <source>
        <dbReference type="ARBA" id="ARBA00022801"/>
    </source>
</evidence>
<evidence type="ECO:0000256" key="4">
    <source>
        <dbReference type="RuleBase" id="RU362039"/>
    </source>
</evidence>
<dbReference type="InterPro" id="IPR024654">
    <property type="entry name" value="Calcineurin-like_PHP_lpxH"/>
</dbReference>
<evidence type="ECO:0000256" key="1">
    <source>
        <dbReference type="ARBA" id="ARBA00008950"/>
    </source>
</evidence>
<organism evidence="6 7">
    <name type="scientific">Alkalicoccus urumqiensis</name>
    <name type="common">Bacillus urumqiensis</name>
    <dbReference type="NCBI Taxonomy" id="1548213"/>
    <lineage>
        <taxon>Bacteria</taxon>
        <taxon>Bacillati</taxon>
        <taxon>Bacillota</taxon>
        <taxon>Bacilli</taxon>
        <taxon>Bacillales</taxon>
        <taxon>Bacillaceae</taxon>
        <taxon>Alkalicoccus</taxon>
    </lineage>
</organism>
<dbReference type="PROSITE" id="PS01269">
    <property type="entry name" value="UPF0025"/>
    <property type="match status" value="1"/>
</dbReference>
<evidence type="ECO:0000313" key="6">
    <source>
        <dbReference type="EMBL" id="PRO64929.1"/>
    </source>
</evidence>
<keyword evidence="7" id="KW-1185">Reference proteome</keyword>
<dbReference type="NCBIfam" id="TIGR00040">
    <property type="entry name" value="yfcE"/>
    <property type="match status" value="1"/>
</dbReference>
<comment type="similarity">
    <text evidence="1 4">Belongs to the metallophosphoesterase superfamily. YfcE family.</text>
</comment>
<dbReference type="EMBL" id="PVNS01000011">
    <property type="protein sequence ID" value="PRO64929.1"/>
    <property type="molecule type" value="Genomic_DNA"/>
</dbReference>
<keyword evidence="2 4" id="KW-0479">Metal-binding</keyword>
<dbReference type="InterPro" id="IPR020935">
    <property type="entry name" value="PdiEstase_YfcE_CS"/>
</dbReference>
<dbReference type="InterPro" id="IPR029052">
    <property type="entry name" value="Metallo-depent_PP-like"/>
</dbReference>
<dbReference type="Pfam" id="PF12850">
    <property type="entry name" value="Metallophos_2"/>
    <property type="match status" value="1"/>
</dbReference>
<sequence>MKVLIMSDSHGWQEEVQEIIHRHHEEVEGIIHCGDSELSASSEAINRTAVVRGNCDMDSSMPEERVETFGDLRFFISHGHLLNVKTTEMNLVYRAAETDADVVCFGHTHQPAAVENDGRILINPGSMRLPRGREEGTYVILEKQENGITVQFYTMEGESVDDLSTHFAV</sequence>
<keyword evidence="3" id="KW-0378">Hydrolase</keyword>
<comment type="cofactor">
    <cofactor evidence="4">
        <name>a divalent metal cation</name>
        <dbReference type="ChEBI" id="CHEBI:60240"/>
    </cofactor>
</comment>
<comment type="caution">
    <text evidence="6">The sequence shown here is derived from an EMBL/GenBank/DDBJ whole genome shotgun (WGS) entry which is preliminary data.</text>
</comment>
<dbReference type="GO" id="GO:0046872">
    <property type="term" value="F:metal ion binding"/>
    <property type="evidence" value="ECO:0007669"/>
    <property type="project" value="UniProtKB-KW"/>
</dbReference>
<protein>
    <recommendedName>
        <fullName evidence="4">Phosphoesterase</fullName>
        <ecNumber evidence="4">3.1.4.-</ecNumber>
    </recommendedName>
</protein>
<dbReference type="RefSeq" id="WP_105959784.1">
    <property type="nucleotide sequence ID" value="NZ_PVNS01000011.1"/>
</dbReference>
<name>A0A2P6MF51_ALKUR</name>